<dbReference type="EMBL" id="ACIO01000072">
    <property type="protein sequence ID" value="EFD00778.1"/>
    <property type="molecule type" value="Genomic_DNA"/>
</dbReference>
<evidence type="ECO:0000313" key="2">
    <source>
        <dbReference type="Proteomes" id="UP000004968"/>
    </source>
</evidence>
<sequence length="211" mass="24900">MYKPGTIEQYKIYSYLKEKFYLEEFLLYPISRTSMLLEDKAGDKLAFEYQNGSVREIDLPSPPDIEEVKAFLKSFHALEPKPCLNDFESITLWWLEHPNPLTLQQALGLTDDLYRHFLVYPLIDDETVRRIVSKGLVTEKEFLDIRLWYRNGHVMTCWLGQLGLDGTGNIYGLIFRYRKPNATKYEFYLLDDYYRFMNHIPDLASEDAAIN</sequence>
<dbReference type="Proteomes" id="UP000004968">
    <property type="component" value="Unassembled WGS sequence"/>
</dbReference>
<comment type="caution">
    <text evidence="1">The sequence shown here is derived from an EMBL/GenBank/DDBJ whole genome shotgun (WGS) entry which is preliminary data.</text>
</comment>
<reference evidence="1 2" key="1">
    <citation type="submission" date="2010-01" db="EMBL/GenBank/DDBJ databases">
        <authorList>
            <person name="Weinstock G."/>
            <person name="Sodergren E."/>
            <person name="Clifton S."/>
            <person name="Fulton L."/>
            <person name="Fulton B."/>
            <person name="Courtney L."/>
            <person name="Fronick C."/>
            <person name="Harrison M."/>
            <person name="Strong C."/>
            <person name="Farmer C."/>
            <person name="Delahaunty K."/>
            <person name="Markovic C."/>
            <person name="Hall O."/>
            <person name="Minx P."/>
            <person name="Tomlinson C."/>
            <person name="Mitreva M."/>
            <person name="Nelson J."/>
            <person name="Hou S."/>
            <person name="Wollam A."/>
            <person name="Pepin K.H."/>
            <person name="Johnson M."/>
            <person name="Bhonagiri V."/>
            <person name="Nash W.E."/>
            <person name="Warren W."/>
            <person name="Chinwalla A."/>
            <person name="Mardis E.R."/>
            <person name="Wilson R.K."/>
        </authorList>
    </citation>
    <scope>NUCLEOTIDE SEQUENCE [LARGE SCALE GENOMIC DNA]</scope>
    <source>
        <strain evidence="1 2">DSM 13479</strain>
    </source>
</reference>
<gene>
    <name evidence="1" type="ORF">CLOSTHATH_01009</name>
</gene>
<name>D3ABN1_9FIRM</name>
<proteinExistence type="predicted"/>
<accession>D3ABN1</accession>
<dbReference type="GeneID" id="93152944"/>
<dbReference type="AlphaFoldDB" id="D3ABN1"/>
<dbReference type="RefSeq" id="WP_006771551.1">
    <property type="nucleotide sequence ID" value="NZ_GG667616.1"/>
</dbReference>
<organism evidence="1 2">
    <name type="scientific">Hungatella hathewayi DSM 13479</name>
    <dbReference type="NCBI Taxonomy" id="566550"/>
    <lineage>
        <taxon>Bacteria</taxon>
        <taxon>Bacillati</taxon>
        <taxon>Bacillota</taxon>
        <taxon>Clostridia</taxon>
        <taxon>Lachnospirales</taxon>
        <taxon>Lachnospiraceae</taxon>
        <taxon>Hungatella</taxon>
    </lineage>
</organism>
<dbReference type="HOGENOM" id="CLU_1352694_0_0_9"/>
<evidence type="ECO:0000313" key="1">
    <source>
        <dbReference type="EMBL" id="EFD00778.1"/>
    </source>
</evidence>
<protein>
    <submittedName>
        <fullName evidence="1">Uncharacterized protein</fullName>
    </submittedName>
</protein>